<dbReference type="InterPro" id="IPR007527">
    <property type="entry name" value="Znf_SWIM"/>
</dbReference>
<gene>
    <name evidence="8" type="primary">LOC108998382</name>
</gene>
<dbReference type="GO" id="GO:0005634">
    <property type="term" value="C:nucleus"/>
    <property type="evidence" value="ECO:0007669"/>
    <property type="project" value="UniProtKB-SubCell"/>
</dbReference>
<dbReference type="Pfam" id="PF04434">
    <property type="entry name" value="SWIM"/>
    <property type="match status" value="1"/>
</dbReference>
<evidence type="ECO:0000313" key="7">
    <source>
        <dbReference type="Proteomes" id="UP000235220"/>
    </source>
</evidence>
<dbReference type="InterPro" id="IPR018289">
    <property type="entry name" value="MULE_transposase_dom"/>
</dbReference>
<dbReference type="Pfam" id="PF10551">
    <property type="entry name" value="MULE"/>
    <property type="match status" value="1"/>
</dbReference>
<dbReference type="RefSeq" id="XP_018830472.2">
    <property type="nucleotide sequence ID" value="XM_018974927.2"/>
</dbReference>
<keyword evidence="2 5" id="KW-0479">Metal-binding</keyword>
<dbReference type="GeneID" id="108998382"/>
<evidence type="ECO:0000313" key="8">
    <source>
        <dbReference type="RefSeq" id="XP_018830472.2"/>
    </source>
</evidence>
<comment type="subcellular location">
    <subcellularLocation>
        <location evidence="5">Nucleus</location>
    </subcellularLocation>
</comment>
<dbReference type="Proteomes" id="UP000235220">
    <property type="component" value="Unplaced"/>
</dbReference>
<sequence length="743" mass="85244">MEQNVENKDVVEEPRVGMSFSSVEEVRAYYTSYAKQVGFGVTKRSSKIGDDGKIRYFTLACVRQGTSMSTTSNILKPRPMEHNGCKAKINAILGSEGEFCLTHVVLEHNHTLSPGNARYIRCHKRLDESSKRRLEYNDMAGIQLSKNYSSCVAEAGGYENLTFGERDARNYIREVRLLRLGLGGAEALQNYFTRMQSQNDGFFYVMDVDEETRLRNVFWADALSRAAYESFGDVITFDMTYLTNAYKMPFAPFVGVNHHGQSILFGCGLISAEDTDTFVWLFESWLKCMNGHAPQAIITDQDKAMQNAIAKVFPKSRHRFCLWHIMKKVPEKFGAYSQYDDIKSQLHRCVYDTLSRDEFDKCWQQLLDSFDLHDHSWLEWLYSERHLWVPAYVRNDFWAGMSSTQRSEGMNAFFDDYINSKTTLKQFVDQYDNALRRKKENELTADFSSFHTQIPCITFYGIERQFQAVYTNEKFKEVQEELRGLIYCCTSMVQSEGGIFTYHVADQVQVMDGFRKSTKYVVEFNEEECEASCTCHLFAFKGILCRHAIRVMTLHDKEEVPAKYILDRWRKDLKRDYTLVRSSRDDLSYSPNAHRMNKLNKAFYEISSIAGTSDEGCAKLMTQLSKLKLEWVEGDKGSEKLKSPVAARSKGGPVSKRKQSSAEKAVNRLKARKTQRLSQKNRSRLDRTVVADVGSLSLPEHDFPRASTAQSAMVQPFFQLLDDVNSYATPTPISDHGSFCNPS</sequence>
<dbReference type="PROSITE" id="PS50966">
    <property type="entry name" value="ZF_SWIM"/>
    <property type="match status" value="1"/>
</dbReference>
<dbReference type="GO" id="GO:0008270">
    <property type="term" value="F:zinc ion binding"/>
    <property type="evidence" value="ECO:0007669"/>
    <property type="project" value="UniProtKB-UniRule"/>
</dbReference>
<feature type="region of interest" description="Disordered" evidence="6">
    <location>
        <begin position="640"/>
        <end position="683"/>
    </location>
</feature>
<comment type="similarity">
    <text evidence="1 5">Belongs to the FHY3/FAR1 family.</text>
</comment>
<keyword evidence="3 5" id="KW-0863">Zinc-finger</keyword>
<evidence type="ECO:0000256" key="6">
    <source>
        <dbReference type="SAM" id="MobiDB-lite"/>
    </source>
</evidence>
<evidence type="ECO:0000256" key="4">
    <source>
        <dbReference type="ARBA" id="ARBA00022833"/>
    </source>
</evidence>
<organism evidence="7 8">
    <name type="scientific">Juglans regia</name>
    <name type="common">English walnut</name>
    <dbReference type="NCBI Taxonomy" id="51240"/>
    <lineage>
        <taxon>Eukaryota</taxon>
        <taxon>Viridiplantae</taxon>
        <taxon>Streptophyta</taxon>
        <taxon>Embryophyta</taxon>
        <taxon>Tracheophyta</taxon>
        <taxon>Spermatophyta</taxon>
        <taxon>Magnoliopsida</taxon>
        <taxon>eudicotyledons</taxon>
        <taxon>Gunneridae</taxon>
        <taxon>Pentapetalae</taxon>
        <taxon>rosids</taxon>
        <taxon>fabids</taxon>
        <taxon>Fagales</taxon>
        <taxon>Juglandaceae</taxon>
        <taxon>Juglans</taxon>
    </lineage>
</organism>
<evidence type="ECO:0000256" key="2">
    <source>
        <dbReference type="ARBA" id="ARBA00022723"/>
    </source>
</evidence>
<evidence type="ECO:0000256" key="3">
    <source>
        <dbReference type="ARBA" id="ARBA00022771"/>
    </source>
</evidence>
<dbReference type="SMART" id="SM00575">
    <property type="entry name" value="ZnF_PMZ"/>
    <property type="match status" value="1"/>
</dbReference>
<dbReference type="PANTHER" id="PTHR31669:SF297">
    <property type="entry name" value="PROTEIN FAR1-RELATED SEQUENCE"/>
    <property type="match status" value="1"/>
</dbReference>
<dbReference type="Gramene" id="Jr_Scaffold_675_00030_p1">
    <property type="protein sequence ID" value="cds.Jr_Scaffold_675_00030_p1"/>
    <property type="gene ID" value="Jr_Scaffold_675_00030"/>
</dbReference>
<evidence type="ECO:0000256" key="1">
    <source>
        <dbReference type="ARBA" id="ARBA00005889"/>
    </source>
</evidence>
<reference evidence="8" key="1">
    <citation type="submission" date="2025-08" db="UniProtKB">
        <authorList>
            <consortium name="RefSeq"/>
        </authorList>
    </citation>
    <scope>IDENTIFICATION</scope>
    <source>
        <tissue evidence="8">Leaves</tissue>
    </source>
</reference>
<name>A0A2I4FFQ3_JUGRE</name>
<keyword evidence="5" id="KW-0539">Nucleus</keyword>
<dbReference type="GO" id="GO:0006355">
    <property type="term" value="P:regulation of DNA-templated transcription"/>
    <property type="evidence" value="ECO:0007669"/>
    <property type="project" value="UniProtKB-UniRule"/>
</dbReference>
<dbReference type="AlphaFoldDB" id="A0A2I4FFQ3"/>
<feature type="compositionally biased region" description="Basic residues" evidence="6">
    <location>
        <begin position="667"/>
        <end position="682"/>
    </location>
</feature>
<dbReference type="STRING" id="51240.A0A2I4FFQ3"/>
<dbReference type="InterPro" id="IPR031052">
    <property type="entry name" value="FHY3/FAR1"/>
</dbReference>
<protein>
    <recommendedName>
        <fullName evidence="5">Protein FAR1-RELATED SEQUENCE</fullName>
    </recommendedName>
</protein>
<keyword evidence="7" id="KW-1185">Reference proteome</keyword>
<dbReference type="KEGG" id="jre:108998382"/>
<dbReference type="InterPro" id="IPR006564">
    <property type="entry name" value="Znf_PMZ"/>
</dbReference>
<dbReference type="InterPro" id="IPR004330">
    <property type="entry name" value="FAR1_DNA_bnd_dom"/>
</dbReference>
<dbReference type="PANTHER" id="PTHR31669">
    <property type="entry name" value="PROTEIN FAR1-RELATED SEQUENCE 10-RELATED"/>
    <property type="match status" value="1"/>
</dbReference>
<keyword evidence="4 5" id="KW-0862">Zinc</keyword>
<evidence type="ECO:0000256" key="5">
    <source>
        <dbReference type="RuleBase" id="RU367018"/>
    </source>
</evidence>
<dbReference type="OrthoDB" id="747268at2759"/>
<proteinExistence type="inferred from homology"/>
<accession>A0A2I4FFQ3</accession>
<comment type="function">
    <text evidence="5">Putative transcription activator involved in regulating light control of development.</text>
</comment>
<dbReference type="Pfam" id="PF03101">
    <property type="entry name" value="FAR1"/>
    <property type="match status" value="1"/>
</dbReference>